<evidence type="ECO:0000313" key="7">
    <source>
        <dbReference type="EMBL" id="GLI66231.1"/>
    </source>
</evidence>
<evidence type="ECO:0000256" key="3">
    <source>
        <dbReference type="ARBA" id="ARBA00022741"/>
    </source>
</evidence>
<reference evidence="7 8" key="1">
    <citation type="journal article" date="2023" name="IScience">
        <title>Expanded male sex-determining region conserved during the evolution of homothallism in the green alga Volvox.</title>
        <authorList>
            <person name="Yamamoto K."/>
            <person name="Matsuzaki R."/>
            <person name="Mahakham W."/>
            <person name="Heman W."/>
            <person name="Sekimoto H."/>
            <person name="Kawachi M."/>
            <person name="Minakuchi Y."/>
            <person name="Toyoda A."/>
            <person name="Nozaki H."/>
        </authorList>
    </citation>
    <scope>NUCLEOTIDE SEQUENCE [LARGE SCALE GENOMIC DNA]</scope>
    <source>
        <strain evidence="7 8">NIES-4468</strain>
    </source>
</reference>
<organism evidence="7 8">
    <name type="scientific">Volvox africanus</name>
    <dbReference type="NCBI Taxonomy" id="51714"/>
    <lineage>
        <taxon>Eukaryota</taxon>
        <taxon>Viridiplantae</taxon>
        <taxon>Chlorophyta</taxon>
        <taxon>core chlorophytes</taxon>
        <taxon>Chlorophyceae</taxon>
        <taxon>CS clade</taxon>
        <taxon>Chlamydomonadales</taxon>
        <taxon>Volvocaceae</taxon>
        <taxon>Volvox</taxon>
    </lineage>
</organism>
<dbReference type="PANTHER" id="PTHR43085">
    <property type="entry name" value="HEXOKINASE FAMILY MEMBER"/>
    <property type="match status" value="1"/>
</dbReference>
<gene>
    <name evidence="7" type="ORF">VaNZ11_009970</name>
</gene>
<dbReference type="SUPFAM" id="SSF53613">
    <property type="entry name" value="Ribokinase-like"/>
    <property type="match status" value="1"/>
</dbReference>
<dbReference type="Proteomes" id="UP001165090">
    <property type="component" value="Unassembled WGS sequence"/>
</dbReference>
<dbReference type="Gene3D" id="3.40.1190.20">
    <property type="match status" value="1"/>
</dbReference>
<comment type="similarity">
    <text evidence="1">Belongs to the carbohydrate kinase PfkB family.</text>
</comment>
<keyword evidence="3" id="KW-0547">Nucleotide-binding</keyword>
<dbReference type="InterPro" id="IPR029056">
    <property type="entry name" value="Ribokinase-like"/>
</dbReference>
<feature type="domain" description="Carbohydrate kinase PfkB" evidence="6">
    <location>
        <begin position="69"/>
        <end position="391"/>
    </location>
</feature>
<evidence type="ECO:0000256" key="5">
    <source>
        <dbReference type="ARBA" id="ARBA00022840"/>
    </source>
</evidence>
<dbReference type="PANTHER" id="PTHR43085:SF1">
    <property type="entry name" value="PSEUDOURIDINE KINASE-RELATED"/>
    <property type="match status" value="1"/>
</dbReference>
<proteinExistence type="inferred from homology"/>
<protein>
    <recommendedName>
        <fullName evidence="6">Carbohydrate kinase PfkB domain-containing protein</fullName>
    </recommendedName>
</protein>
<dbReference type="InterPro" id="IPR011611">
    <property type="entry name" value="PfkB_dom"/>
</dbReference>
<name>A0ABQ5SAK7_9CHLO</name>
<evidence type="ECO:0000256" key="4">
    <source>
        <dbReference type="ARBA" id="ARBA00022777"/>
    </source>
</evidence>
<comment type="caution">
    <text evidence="7">The sequence shown here is derived from an EMBL/GenBank/DDBJ whole genome shotgun (WGS) entry which is preliminary data.</text>
</comment>
<dbReference type="PROSITE" id="PS00584">
    <property type="entry name" value="PFKB_KINASES_2"/>
    <property type="match status" value="1"/>
</dbReference>
<evidence type="ECO:0000313" key="8">
    <source>
        <dbReference type="Proteomes" id="UP001165090"/>
    </source>
</evidence>
<dbReference type="EMBL" id="BSDZ01000028">
    <property type="protein sequence ID" value="GLI66231.1"/>
    <property type="molecule type" value="Genomic_DNA"/>
</dbReference>
<sequence length="409" mass="43488">MSSIANHGLTARRTQYFGRQHNQSCCVTTCMRTTYTVLAAARGRGSQLRIVADASYASQPNRKIPGTGKVICIGEALFDLIADQKGLPRERVKSWTPYAGGAPCNVATAAARLGLDVTFVTALGDDEWAEKLLDVCRERGVQLHAVQRPKGRHTRDVYVVRDATGDREFAGFGLPGTGGEYADAFIDPEALPLEELQPGAVLVTGTLGLSYPVTAAALRRAVAAARAAGATVLIDVNWRPVFWSDTEAAKKVILEYLNSADIIKLSDADLEALLGVKLALALINPAAVAERLPNARGVLITAGPEGAGYWFRSPNEGEHSGVVPAFDQVGVTDTTGAGDAFTAGFIVKMMQAGGVDALSSNPRLLKEAVVFASAAGASTCTRAGAIEGQPTLEFVQDLYDTSKKWYNFW</sequence>
<evidence type="ECO:0000259" key="6">
    <source>
        <dbReference type="Pfam" id="PF00294"/>
    </source>
</evidence>
<accession>A0ABQ5SAK7</accession>
<keyword evidence="8" id="KW-1185">Reference proteome</keyword>
<keyword evidence="2" id="KW-0808">Transferase</keyword>
<keyword evidence="4" id="KW-0418">Kinase</keyword>
<dbReference type="InterPro" id="IPR002173">
    <property type="entry name" value="Carboh/pur_kinase_PfkB_CS"/>
</dbReference>
<dbReference type="Pfam" id="PF00294">
    <property type="entry name" value="PfkB"/>
    <property type="match status" value="1"/>
</dbReference>
<keyword evidence="5" id="KW-0067">ATP-binding</keyword>
<evidence type="ECO:0000256" key="1">
    <source>
        <dbReference type="ARBA" id="ARBA00010688"/>
    </source>
</evidence>
<evidence type="ECO:0000256" key="2">
    <source>
        <dbReference type="ARBA" id="ARBA00022679"/>
    </source>
</evidence>
<dbReference type="CDD" id="cd01167">
    <property type="entry name" value="bac_FRK"/>
    <property type="match status" value="1"/>
</dbReference>
<dbReference type="InterPro" id="IPR050306">
    <property type="entry name" value="PfkB_Carbo_kinase"/>
</dbReference>